<dbReference type="InterPro" id="IPR019405">
    <property type="entry name" value="Lactonase_7-beta_prop"/>
</dbReference>
<evidence type="ECO:0008006" key="4">
    <source>
        <dbReference type="Google" id="ProtNLM"/>
    </source>
</evidence>
<organism evidence="2 3">
    <name type="scientific">Actinorhabdospora filicis</name>
    <dbReference type="NCBI Taxonomy" id="1785913"/>
    <lineage>
        <taxon>Bacteria</taxon>
        <taxon>Bacillati</taxon>
        <taxon>Actinomycetota</taxon>
        <taxon>Actinomycetes</taxon>
        <taxon>Micromonosporales</taxon>
        <taxon>Micromonosporaceae</taxon>
        <taxon>Actinorhabdospora</taxon>
    </lineage>
</organism>
<dbReference type="Proteomes" id="UP001165079">
    <property type="component" value="Unassembled WGS sequence"/>
</dbReference>
<dbReference type="RefSeq" id="WP_285664266.1">
    <property type="nucleotide sequence ID" value="NZ_BSTX01000002.1"/>
</dbReference>
<reference evidence="2" key="1">
    <citation type="submission" date="2023-03" db="EMBL/GenBank/DDBJ databases">
        <title>Actinorhabdospora filicis NBRC 111898.</title>
        <authorList>
            <person name="Ichikawa N."/>
            <person name="Sato H."/>
            <person name="Tonouchi N."/>
        </authorList>
    </citation>
    <scope>NUCLEOTIDE SEQUENCE</scope>
    <source>
        <strain evidence="2">NBRC 111898</strain>
    </source>
</reference>
<dbReference type="AlphaFoldDB" id="A0A9W6SNG1"/>
<accession>A0A9W6SNG1</accession>
<evidence type="ECO:0000256" key="1">
    <source>
        <dbReference type="ARBA" id="ARBA00005564"/>
    </source>
</evidence>
<dbReference type="PANTHER" id="PTHR30344:SF1">
    <property type="entry name" value="6-PHOSPHOGLUCONOLACTONASE"/>
    <property type="match status" value="1"/>
</dbReference>
<keyword evidence="3" id="KW-1185">Reference proteome</keyword>
<dbReference type="InterPro" id="IPR015943">
    <property type="entry name" value="WD40/YVTN_repeat-like_dom_sf"/>
</dbReference>
<proteinExistence type="inferred from homology"/>
<dbReference type="InterPro" id="IPR050282">
    <property type="entry name" value="Cycloisomerase_2"/>
</dbReference>
<dbReference type="Gene3D" id="2.130.10.10">
    <property type="entry name" value="YVTN repeat-like/Quinoprotein amine dehydrogenase"/>
    <property type="match status" value="1"/>
</dbReference>
<protein>
    <recommendedName>
        <fullName evidence="4">Lactonase family protein</fullName>
    </recommendedName>
</protein>
<dbReference type="GO" id="GO:0005829">
    <property type="term" value="C:cytosol"/>
    <property type="evidence" value="ECO:0007669"/>
    <property type="project" value="TreeGrafter"/>
</dbReference>
<dbReference type="SUPFAM" id="SSF51004">
    <property type="entry name" value="C-terminal (heme d1) domain of cytochrome cd1-nitrite reductase"/>
    <property type="match status" value="1"/>
</dbReference>
<dbReference type="EMBL" id="BSTX01000002">
    <property type="protein sequence ID" value="GLZ79141.1"/>
    <property type="molecule type" value="Genomic_DNA"/>
</dbReference>
<name>A0A9W6SNG1_9ACTN</name>
<comment type="caution">
    <text evidence="2">The sequence shown here is derived from an EMBL/GenBank/DDBJ whole genome shotgun (WGS) entry which is preliminary data.</text>
</comment>
<dbReference type="GO" id="GO:0017057">
    <property type="term" value="F:6-phosphogluconolactonase activity"/>
    <property type="evidence" value="ECO:0007669"/>
    <property type="project" value="TreeGrafter"/>
</dbReference>
<comment type="similarity">
    <text evidence="1">Belongs to the cycloisomerase 2 family.</text>
</comment>
<gene>
    <name evidence="2" type="ORF">Afil01_39480</name>
</gene>
<sequence length="313" mass="32461">MLVLGGYGEGLGLADKGIRVIPADRPSYAVARDGVIYAALERDGAPGGVLAVREDGTVLAVESSGGDSPCHLAFHGHWLLVANYGGTVGVLPLYEDGGLGALHEAVAHVGSGPNAERQEGPHVHQVVVSPGGGWVLAVDLGTDEVVVYAFADGELTRHGAYAATPGSGPRHLAFSPDGAYAYLVGELDDSLTKLAWHEARGELSTVARLRTLPENVALTNYPGAVRVSADGSLVYVTNRGHDSIAVVDAGPFRLRTTVPCGGEWPRDAVLSGDLMYVANQFSGTVDVLALEDGVPAVTGERLEFPAVTSVLPL</sequence>
<evidence type="ECO:0000313" key="3">
    <source>
        <dbReference type="Proteomes" id="UP001165079"/>
    </source>
</evidence>
<dbReference type="Pfam" id="PF10282">
    <property type="entry name" value="Lactonase"/>
    <property type="match status" value="1"/>
</dbReference>
<dbReference type="InterPro" id="IPR011048">
    <property type="entry name" value="Haem_d1_sf"/>
</dbReference>
<dbReference type="PANTHER" id="PTHR30344">
    <property type="entry name" value="6-PHOSPHOGLUCONOLACTONASE-RELATED"/>
    <property type="match status" value="1"/>
</dbReference>
<evidence type="ECO:0000313" key="2">
    <source>
        <dbReference type="EMBL" id="GLZ79141.1"/>
    </source>
</evidence>